<dbReference type="PANTHER" id="PTHR46128:SF329">
    <property type="entry name" value="MITOCHONDRIAL GROUP I INTRON SPLICING FACTOR DMR1"/>
    <property type="match status" value="1"/>
</dbReference>
<evidence type="ECO:0000313" key="4">
    <source>
        <dbReference type="Proteomes" id="UP000249723"/>
    </source>
</evidence>
<name>A0A2X0LAH9_9BASI</name>
<dbReference type="Gene3D" id="1.25.40.10">
    <property type="entry name" value="Tetratricopeptide repeat domain"/>
    <property type="match status" value="1"/>
</dbReference>
<evidence type="ECO:0000256" key="1">
    <source>
        <dbReference type="ARBA" id="ARBA00007626"/>
    </source>
</evidence>
<sequence length="822" mass="92036">MSTLLSTRPSLSVWASLRAGRRPSLAPSFATIAVRHDFNTSAMDLVVEKRVEAASSAAKDTTRKKESVRTKAGPSEGTSPRKKPVEPHKVALTSHRYLWQTRDRWIARQLAAGADIPPDILSKILAHRKILAADMAIYVDVLARKDVYYSMERLGLLESAGPDRPQVQSPDWLILSIPGMLKTNQDVPYLASMLVRSPRFAQLNRENRALFIARCLESFLRIRHLVAVRETIDWVCSSPNQLGSATAFARILTVLAAGGNDTRKPVSRSTAAPKELLHRARDRLLELMKAKGIEPTLDTTLPLLEPGLIPDDVHEIASLVVQTNRLGQKLRRGVLRRAMLSLLMAGNEEGAKVFARSLEGISEEEDGAEGSVEDSESIFDATSTAFARLEEGRDLSGIVLPHNADVDEVIELFHRALDRQRTVAAPDAAPKSVSTADLIWARLFNFFHRSTKIQANELQDLLHQLESSSVQLHDLTWRRIYHGVMVGCLSRDEPDRVVRLWERVTRDRPVPLSPNLHMLTVVMRAYCALGQPDRARAVCDAWTIDVPKEDTTPRREDEVPAASDSPPRSKRIKLTVDPLNDLMLYYSRTAAFGEVYALFRAMSSTYGVVPNSASLTILIQSARYASWHDPSGSAHSGTGLNYPVLWGNRDPVAFAEDLFWSVLEQNWPELAKNEVVDPFKSKPSRIMEKIFARCSASGTAETNGEGGVDLRAFEATLSIVDPPRYPFLYPSAKTFRTFVILLGSTRRYEKIPLVLAWMKALNVRPSRHTLGLAMMWVAEMALAEEEMVKWRGWVKDWVGEEDVPREEEIAWLRRGRGWRADG</sequence>
<dbReference type="Proteomes" id="UP000249723">
    <property type="component" value="Unassembled WGS sequence"/>
</dbReference>
<evidence type="ECO:0000256" key="2">
    <source>
        <dbReference type="SAM" id="MobiDB-lite"/>
    </source>
</evidence>
<dbReference type="AlphaFoldDB" id="A0A2X0LAH9"/>
<dbReference type="EMBL" id="FMWP01000087">
    <property type="protein sequence ID" value="SCZ95941.1"/>
    <property type="molecule type" value="Genomic_DNA"/>
</dbReference>
<evidence type="ECO:0000313" key="3">
    <source>
        <dbReference type="EMBL" id="SCZ95941.1"/>
    </source>
</evidence>
<reference evidence="4" key="1">
    <citation type="submission" date="2016-10" db="EMBL/GenBank/DDBJ databases">
        <authorList>
            <person name="Jeantristanb JTB J.-T."/>
            <person name="Ricardo R."/>
        </authorList>
    </citation>
    <scope>NUCLEOTIDE SEQUENCE [LARGE SCALE GENOMIC DNA]</scope>
</reference>
<protein>
    <submittedName>
        <fullName evidence="3">BZ3500_MvSof-1268-A1-R1_Chr8-1g09898 protein</fullName>
    </submittedName>
</protein>
<feature type="region of interest" description="Disordered" evidence="2">
    <location>
        <begin position="549"/>
        <end position="570"/>
    </location>
</feature>
<organism evidence="3 4">
    <name type="scientific">Microbotryum saponariae</name>
    <dbReference type="NCBI Taxonomy" id="289078"/>
    <lineage>
        <taxon>Eukaryota</taxon>
        <taxon>Fungi</taxon>
        <taxon>Dikarya</taxon>
        <taxon>Basidiomycota</taxon>
        <taxon>Pucciniomycotina</taxon>
        <taxon>Microbotryomycetes</taxon>
        <taxon>Microbotryales</taxon>
        <taxon>Microbotryaceae</taxon>
        <taxon>Microbotryum</taxon>
    </lineage>
</organism>
<dbReference type="InterPro" id="IPR011990">
    <property type="entry name" value="TPR-like_helical_dom_sf"/>
</dbReference>
<feature type="compositionally biased region" description="Basic and acidic residues" evidence="2">
    <location>
        <begin position="60"/>
        <end position="69"/>
    </location>
</feature>
<keyword evidence="4" id="KW-1185">Reference proteome</keyword>
<dbReference type="InterPro" id="IPR050872">
    <property type="entry name" value="PPR_P_subfamily"/>
</dbReference>
<feature type="region of interest" description="Disordered" evidence="2">
    <location>
        <begin position="55"/>
        <end position="88"/>
    </location>
</feature>
<dbReference type="PANTHER" id="PTHR46128">
    <property type="entry name" value="MITOCHONDRIAL GROUP I INTRON SPLICING FACTOR CCM1"/>
    <property type="match status" value="1"/>
</dbReference>
<dbReference type="OrthoDB" id="185373at2759"/>
<comment type="similarity">
    <text evidence="1">Belongs to the PPR family. P subfamily.</text>
</comment>
<feature type="compositionally biased region" description="Basic and acidic residues" evidence="2">
    <location>
        <begin position="549"/>
        <end position="558"/>
    </location>
</feature>
<proteinExistence type="inferred from homology"/>
<gene>
    <name evidence="3" type="ORF">BZ3500_MVSOF-1268-A1-R1_CHR8-1G09898</name>
</gene>
<accession>A0A2X0LAH9</accession>